<organism evidence="1 2">
    <name type="scientific">Archangium violaceum Cb vi76</name>
    <dbReference type="NCBI Taxonomy" id="1406225"/>
    <lineage>
        <taxon>Bacteria</taxon>
        <taxon>Pseudomonadati</taxon>
        <taxon>Myxococcota</taxon>
        <taxon>Myxococcia</taxon>
        <taxon>Myxococcales</taxon>
        <taxon>Cystobacterineae</taxon>
        <taxon>Archangiaceae</taxon>
        <taxon>Archangium</taxon>
    </lineage>
</organism>
<evidence type="ECO:0000313" key="2">
    <source>
        <dbReference type="Proteomes" id="UP000028547"/>
    </source>
</evidence>
<sequence>MLEDGGPPHPEPSMPRAAPILLLSLCVLFPGRALAEDDVITKVQDWFSKLGKPKPPPEEDLGARNTFTINPLALQHSQLGVEYERAFGKPLSIYVAPEFAYGRTPEAWTLSLAGTLGIRLFVLGNAPSGIYFGPEFSTVYQLRSENGVRRRAVGLGLGGTVGWTLVLFNRFTLAAGFSAQYRSTPDLEAEGEGALRVQIIPTPRLAFGVAF</sequence>
<dbReference type="Proteomes" id="UP000028547">
    <property type="component" value="Unassembled WGS sequence"/>
</dbReference>
<protein>
    <recommendedName>
        <fullName evidence="3">DUF3575 domain-containing protein</fullName>
    </recommendedName>
</protein>
<accession>A0A084SSN8</accession>
<comment type="caution">
    <text evidence="1">The sequence shown here is derived from an EMBL/GenBank/DDBJ whole genome shotgun (WGS) entry which is preliminary data.</text>
</comment>
<dbReference type="EMBL" id="JPMI01000142">
    <property type="protein sequence ID" value="KFA91473.1"/>
    <property type="molecule type" value="Genomic_DNA"/>
</dbReference>
<name>A0A084SSN8_9BACT</name>
<reference evidence="1 2" key="1">
    <citation type="submission" date="2014-07" db="EMBL/GenBank/DDBJ databases">
        <title>Draft Genome Sequence of Gephyronic Acid Producer, Cystobacter violaceus Strain Cb vi76.</title>
        <authorList>
            <person name="Stevens D.C."/>
            <person name="Young J."/>
            <person name="Carmichael R."/>
            <person name="Tan J."/>
            <person name="Taylor R.E."/>
        </authorList>
    </citation>
    <scope>NUCLEOTIDE SEQUENCE [LARGE SCALE GENOMIC DNA]</scope>
    <source>
        <strain evidence="1 2">Cb vi76</strain>
    </source>
</reference>
<evidence type="ECO:0008006" key="3">
    <source>
        <dbReference type="Google" id="ProtNLM"/>
    </source>
</evidence>
<proteinExistence type="predicted"/>
<gene>
    <name evidence="1" type="ORF">Q664_21935</name>
</gene>
<evidence type="ECO:0000313" key="1">
    <source>
        <dbReference type="EMBL" id="KFA91473.1"/>
    </source>
</evidence>
<dbReference type="AlphaFoldDB" id="A0A084SSN8"/>